<sequence>MNRASSRVMKAINRKPVDNTKDDTESVSSNTSSKTSEVYSVVDQVPPILNPLSRVTLESLRKPVAMSQNFFTNECCKHQSPHTTRVINIHREDSVSKKRHFEKPPKRFPPRPRPNWQPNDVMKTQGGSESSRSDARLSEEMCIEAPYRGTYIRPDNLNTMSRVGPMGPALRWAFEE</sequence>
<accession>A0A7J6LGI1</accession>
<keyword evidence="3" id="KW-1185">Reference proteome</keyword>
<feature type="compositionally biased region" description="Low complexity" evidence="1">
    <location>
        <begin position="26"/>
        <end position="38"/>
    </location>
</feature>
<dbReference type="Proteomes" id="UP000591131">
    <property type="component" value="Unassembled WGS sequence"/>
</dbReference>
<protein>
    <submittedName>
        <fullName evidence="2">Uncharacterized protein</fullName>
    </submittedName>
</protein>
<evidence type="ECO:0000313" key="2">
    <source>
        <dbReference type="EMBL" id="KAF4658408.1"/>
    </source>
</evidence>
<feature type="region of interest" description="Disordered" evidence="1">
    <location>
        <begin position="93"/>
        <end position="137"/>
    </location>
</feature>
<evidence type="ECO:0000256" key="1">
    <source>
        <dbReference type="SAM" id="MobiDB-lite"/>
    </source>
</evidence>
<feature type="compositionally biased region" description="Basic and acidic residues" evidence="1">
    <location>
        <begin position="15"/>
        <end position="24"/>
    </location>
</feature>
<organism evidence="2 3">
    <name type="scientific">Perkinsus chesapeaki</name>
    <name type="common">Clam parasite</name>
    <name type="synonym">Perkinsus andrewsi</name>
    <dbReference type="NCBI Taxonomy" id="330153"/>
    <lineage>
        <taxon>Eukaryota</taxon>
        <taxon>Sar</taxon>
        <taxon>Alveolata</taxon>
        <taxon>Perkinsozoa</taxon>
        <taxon>Perkinsea</taxon>
        <taxon>Perkinsida</taxon>
        <taxon>Perkinsidae</taxon>
        <taxon>Perkinsus</taxon>
    </lineage>
</organism>
<feature type="region of interest" description="Disordered" evidence="1">
    <location>
        <begin position="1"/>
        <end position="38"/>
    </location>
</feature>
<dbReference type="AlphaFoldDB" id="A0A7J6LGI1"/>
<proteinExistence type="predicted"/>
<gene>
    <name evidence="2" type="ORF">FOL47_007990</name>
</gene>
<name>A0A7J6LGI1_PERCH</name>
<dbReference type="EMBL" id="JAAPAO010000495">
    <property type="protein sequence ID" value="KAF4658408.1"/>
    <property type="molecule type" value="Genomic_DNA"/>
</dbReference>
<evidence type="ECO:0000313" key="3">
    <source>
        <dbReference type="Proteomes" id="UP000591131"/>
    </source>
</evidence>
<feature type="compositionally biased region" description="Basic residues" evidence="1">
    <location>
        <begin position="97"/>
        <end position="110"/>
    </location>
</feature>
<reference evidence="2 3" key="1">
    <citation type="submission" date="2020-04" db="EMBL/GenBank/DDBJ databases">
        <title>Perkinsus chesapeaki whole genome sequence.</title>
        <authorList>
            <person name="Bogema D.R."/>
        </authorList>
    </citation>
    <scope>NUCLEOTIDE SEQUENCE [LARGE SCALE GENOMIC DNA]</scope>
    <source>
        <strain evidence="2">ATCC PRA-425</strain>
    </source>
</reference>
<comment type="caution">
    <text evidence="2">The sequence shown here is derived from an EMBL/GenBank/DDBJ whole genome shotgun (WGS) entry which is preliminary data.</text>
</comment>